<dbReference type="Gene3D" id="3.30.450.80">
    <property type="entry name" value="Transcription factor LuxR-like, autoinducer-binding domain"/>
    <property type="match status" value="1"/>
</dbReference>
<dbReference type="PROSITE" id="PS00622">
    <property type="entry name" value="HTH_LUXR_1"/>
    <property type="match status" value="1"/>
</dbReference>
<evidence type="ECO:0000259" key="4">
    <source>
        <dbReference type="PROSITE" id="PS50043"/>
    </source>
</evidence>
<name>A0A1M4TX82_LOKAT</name>
<organism evidence="5 6">
    <name type="scientific">Loktanella atrilutea</name>
    <dbReference type="NCBI Taxonomy" id="366533"/>
    <lineage>
        <taxon>Bacteria</taxon>
        <taxon>Pseudomonadati</taxon>
        <taxon>Pseudomonadota</taxon>
        <taxon>Alphaproteobacteria</taxon>
        <taxon>Rhodobacterales</taxon>
        <taxon>Roseobacteraceae</taxon>
        <taxon>Loktanella</taxon>
    </lineage>
</organism>
<reference evidence="6" key="1">
    <citation type="submission" date="2016-11" db="EMBL/GenBank/DDBJ databases">
        <authorList>
            <person name="Varghese N."/>
            <person name="Submissions S."/>
        </authorList>
    </citation>
    <scope>NUCLEOTIDE SEQUENCE [LARGE SCALE GENOMIC DNA]</scope>
    <source>
        <strain evidence="6">DSM 29326</strain>
    </source>
</reference>
<dbReference type="GO" id="GO:0003677">
    <property type="term" value="F:DNA binding"/>
    <property type="evidence" value="ECO:0007669"/>
    <property type="project" value="UniProtKB-KW"/>
</dbReference>
<dbReference type="STRING" id="366533.SAMN05444339_101519"/>
<evidence type="ECO:0000256" key="3">
    <source>
        <dbReference type="ARBA" id="ARBA00023163"/>
    </source>
</evidence>
<dbReference type="Pfam" id="PF00196">
    <property type="entry name" value="GerE"/>
    <property type="match status" value="1"/>
</dbReference>
<keyword evidence="6" id="KW-1185">Reference proteome</keyword>
<dbReference type="PRINTS" id="PR00038">
    <property type="entry name" value="HTHLUXR"/>
</dbReference>
<dbReference type="InterPro" id="IPR036693">
    <property type="entry name" value="TF_LuxR_autoind-bd_dom_sf"/>
</dbReference>
<dbReference type="SUPFAM" id="SSF75516">
    <property type="entry name" value="Pheromone-binding domain of LuxR-like quorum-sensing transcription factors"/>
    <property type="match status" value="1"/>
</dbReference>
<protein>
    <submittedName>
        <fullName evidence="5">DNA-binding response regulator, NarL/FixJ family, contains REC and HTH domains</fullName>
    </submittedName>
</protein>
<feature type="domain" description="HTH luxR-type" evidence="4">
    <location>
        <begin position="182"/>
        <end position="247"/>
    </location>
</feature>
<dbReference type="CDD" id="cd06170">
    <property type="entry name" value="LuxR_C_like"/>
    <property type="match status" value="1"/>
</dbReference>
<dbReference type="Proteomes" id="UP000183987">
    <property type="component" value="Unassembled WGS sequence"/>
</dbReference>
<dbReference type="SUPFAM" id="SSF46894">
    <property type="entry name" value="C-terminal effector domain of the bipartite response regulators"/>
    <property type="match status" value="1"/>
</dbReference>
<gene>
    <name evidence="5" type="ORF">SAMN05444339_101519</name>
</gene>
<evidence type="ECO:0000313" key="6">
    <source>
        <dbReference type="Proteomes" id="UP000183987"/>
    </source>
</evidence>
<dbReference type="SMART" id="SM00421">
    <property type="entry name" value="HTH_LUXR"/>
    <property type="match status" value="1"/>
</dbReference>
<dbReference type="PANTHER" id="PTHR44688:SF16">
    <property type="entry name" value="DNA-BINDING TRANSCRIPTIONAL ACTIVATOR DEVR_DOSR"/>
    <property type="match status" value="1"/>
</dbReference>
<dbReference type="InterPro" id="IPR000792">
    <property type="entry name" value="Tscrpt_reg_LuxR_C"/>
</dbReference>
<proteinExistence type="predicted"/>
<dbReference type="Gene3D" id="1.10.10.10">
    <property type="entry name" value="Winged helix-like DNA-binding domain superfamily/Winged helix DNA-binding domain"/>
    <property type="match status" value="1"/>
</dbReference>
<evidence type="ECO:0000256" key="2">
    <source>
        <dbReference type="ARBA" id="ARBA00023125"/>
    </source>
</evidence>
<sequence length="251" mass="26902">MIPRSFSQLDVLSRFAVGAPPEEIWAQATRTFADLGSPTMTLGTAPVGRPHAPTIRSTASDRLLDDYVAAGLHAVDPWMEICAATCDVGIMDFTQGTPARDGDAGTAQVRDLFRDHGYAQTMLVPCAGSVQTAGVVLYAETRDAAASLRRPETLRLLQLAATAFALSYRPGPGAEDDVEMRVIRPAAPLTAREIEVLQWLAAGLKTGQIAHRMALQDVTVTKHLANARRKLGARTREQALVMAVMAGLLSL</sequence>
<evidence type="ECO:0000313" key="5">
    <source>
        <dbReference type="EMBL" id="SHE49079.1"/>
    </source>
</evidence>
<keyword evidence="3" id="KW-0804">Transcription</keyword>
<dbReference type="Pfam" id="PF03472">
    <property type="entry name" value="Autoind_bind"/>
    <property type="match status" value="1"/>
</dbReference>
<dbReference type="PROSITE" id="PS50043">
    <property type="entry name" value="HTH_LUXR_2"/>
    <property type="match status" value="1"/>
</dbReference>
<dbReference type="InterPro" id="IPR036388">
    <property type="entry name" value="WH-like_DNA-bd_sf"/>
</dbReference>
<dbReference type="InterPro" id="IPR016032">
    <property type="entry name" value="Sig_transdc_resp-reg_C-effctor"/>
</dbReference>
<evidence type="ECO:0000256" key="1">
    <source>
        <dbReference type="ARBA" id="ARBA00023015"/>
    </source>
</evidence>
<dbReference type="AlphaFoldDB" id="A0A1M4TX82"/>
<keyword evidence="2 5" id="KW-0238">DNA-binding</keyword>
<accession>A0A1M4TX82</accession>
<dbReference type="EMBL" id="FQUE01000001">
    <property type="protein sequence ID" value="SHE49079.1"/>
    <property type="molecule type" value="Genomic_DNA"/>
</dbReference>
<dbReference type="GO" id="GO:0006355">
    <property type="term" value="P:regulation of DNA-templated transcription"/>
    <property type="evidence" value="ECO:0007669"/>
    <property type="project" value="InterPro"/>
</dbReference>
<keyword evidence="1" id="KW-0805">Transcription regulation</keyword>
<dbReference type="InterPro" id="IPR005143">
    <property type="entry name" value="TF_LuxR_autoind-bd_dom"/>
</dbReference>
<dbReference type="PANTHER" id="PTHR44688">
    <property type="entry name" value="DNA-BINDING TRANSCRIPTIONAL ACTIVATOR DEVR_DOSR"/>
    <property type="match status" value="1"/>
</dbReference>
<dbReference type="RefSeq" id="WP_178352698.1">
    <property type="nucleotide sequence ID" value="NZ_FQUE01000001.1"/>
</dbReference>